<proteinExistence type="predicted"/>
<gene>
    <name evidence="1" type="ORF">GDO81_027835</name>
</gene>
<comment type="caution">
    <text evidence="1">The sequence shown here is derived from an EMBL/GenBank/DDBJ whole genome shotgun (WGS) entry which is preliminary data.</text>
</comment>
<accession>A0AAV6ZHB7</accession>
<sequence length="91" mass="9940">MMPLHPLISSPLSMYCSALYEPPAYNPQCTVRPGWPPLYEDPRPQLGSSRELVTPAAFRALTVHQTPRLPGLGSGCYPGHWAGFMEATGSQ</sequence>
<protein>
    <submittedName>
        <fullName evidence="1">Uncharacterized protein</fullName>
    </submittedName>
</protein>
<name>A0AAV6ZHB7_ENGPU</name>
<reference evidence="1" key="1">
    <citation type="thesis" date="2020" institute="ProQuest LLC" country="789 East Eisenhower Parkway, Ann Arbor, MI, USA">
        <title>Comparative Genomics and Chromosome Evolution.</title>
        <authorList>
            <person name="Mudd A.B."/>
        </authorList>
    </citation>
    <scope>NUCLEOTIDE SEQUENCE</scope>
    <source>
        <strain evidence="1">237g6f4</strain>
        <tissue evidence="1">Blood</tissue>
    </source>
</reference>
<dbReference type="EMBL" id="WNYA01000655">
    <property type="protein sequence ID" value="KAG8547660.1"/>
    <property type="molecule type" value="Genomic_DNA"/>
</dbReference>
<dbReference type="Proteomes" id="UP000824782">
    <property type="component" value="Unassembled WGS sequence"/>
</dbReference>
<keyword evidence="2" id="KW-1185">Reference proteome</keyword>
<dbReference type="AlphaFoldDB" id="A0AAV6ZHB7"/>
<evidence type="ECO:0000313" key="2">
    <source>
        <dbReference type="Proteomes" id="UP000824782"/>
    </source>
</evidence>
<evidence type="ECO:0000313" key="1">
    <source>
        <dbReference type="EMBL" id="KAG8547660.1"/>
    </source>
</evidence>
<organism evidence="1 2">
    <name type="scientific">Engystomops pustulosus</name>
    <name type="common">Tungara frog</name>
    <name type="synonym">Physalaemus pustulosus</name>
    <dbReference type="NCBI Taxonomy" id="76066"/>
    <lineage>
        <taxon>Eukaryota</taxon>
        <taxon>Metazoa</taxon>
        <taxon>Chordata</taxon>
        <taxon>Craniata</taxon>
        <taxon>Vertebrata</taxon>
        <taxon>Euteleostomi</taxon>
        <taxon>Amphibia</taxon>
        <taxon>Batrachia</taxon>
        <taxon>Anura</taxon>
        <taxon>Neobatrachia</taxon>
        <taxon>Hyloidea</taxon>
        <taxon>Leptodactylidae</taxon>
        <taxon>Leiuperinae</taxon>
        <taxon>Engystomops</taxon>
    </lineage>
</organism>